<evidence type="ECO:0008006" key="3">
    <source>
        <dbReference type="Google" id="ProtNLM"/>
    </source>
</evidence>
<reference evidence="1 2" key="1">
    <citation type="submission" date="2014-07" db="EMBL/GenBank/DDBJ databases">
        <authorList>
            <person name="McCorrison J."/>
            <person name="Sanka R."/>
            <person name="Torralba M."/>
            <person name="Gillis M."/>
            <person name="Haft D.H."/>
            <person name="Methe B."/>
            <person name="Sutton G."/>
            <person name="Nelson K.E."/>
        </authorList>
    </citation>
    <scope>NUCLEOTIDE SEQUENCE [LARGE SCALE GENOMIC DNA]</scope>
    <source>
        <strain evidence="1 2">DNF00882</strain>
    </source>
</reference>
<sequence length="141" mass="16530">MSQFIDIKDYDASVHREILDALVRDDETLVEICEDRAIAEMRSYLYKRYDCNAIFAATGNERNQLVLMMVIDIAVYHIFCIHNPMKLSQVRKDRYERAVEWMKAVSKEEISIDGVPLLPEDERAAKAALMFKSNRKRENRL</sequence>
<gene>
    <name evidence="1" type="ORF">HMPREF0654_08875</name>
</gene>
<name>A0A096AN61_9BACT</name>
<protein>
    <recommendedName>
        <fullName evidence="3">DUF1320 domain-containing protein</fullName>
    </recommendedName>
</protein>
<comment type="caution">
    <text evidence="1">The sequence shown here is derived from an EMBL/GenBank/DDBJ whole genome shotgun (WGS) entry which is preliminary data.</text>
</comment>
<dbReference type="RefSeq" id="WP_036884066.1">
    <property type="nucleotide sequence ID" value="NZ_JRNR01000091.1"/>
</dbReference>
<dbReference type="InterPro" id="IPR009752">
    <property type="entry name" value="Phage_Mu_GpJ"/>
</dbReference>
<dbReference type="Pfam" id="PF07030">
    <property type="entry name" value="Phage_Mu_Gp36"/>
    <property type="match status" value="1"/>
</dbReference>
<dbReference type="EMBL" id="JRNR01000091">
    <property type="protein sequence ID" value="KGF48533.1"/>
    <property type="molecule type" value="Genomic_DNA"/>
</dbReference>
<evidence type="ECO:0000313" key="1">
    <source>
        <dbReference type="EMBL" id="KGF48533.1"/>
    </source>
</evidence>
<dbReference type="Proteomes" id="UP000029538">
    <property type="component" value="Unassembled WGS sequence"/>
</dbReference>
<evidence type="ECO:0000313" key="2">
    <source>
        <dbReference type="Proteomes" id="UP000029538"/>
    </source>
</evidence>
<accession>A0A096AN61</accession>
<dbReference type="AlphaFoldDB" id="A0A096AN61"/>
<organism evidence="1 2">
    <name type="scientific">Prevotella disiens DNF00882</name>
    <dbReference type="NCBI Taxonomy" id="1401075"/>
    <lineage>
        <taxon>Bacteria</taxon>
        <taxon>Pseudomonadati</taxon>
        <taxon>Bacteroidota</taxon>
        <taxon>Bacteroidia</taxon>
        <taxon>Bacteroidales</taxon>
        <taxon>Prevotellaceae</taxon>
        <taxon>Prevotella</taxon>
    </lineage>
</organism>
<proteinExistence type="predicted"/>